<evidence type="ECO:0000313" key="1">
    <source>
        <dbReference type="EMBL" id="KAJ1678620.1"/>
    </source>
</evidence>
<gene>
    <name evidence="1" type="ORF">EV182_003682</name>
</gene>
<comment type="caution">
    <text evidence="1">The sequence shown here is derived from an EMBL/GenBank/DDBJ whole genome shotgun (WGS) entry which is preliminary data.</text>
</comment>
<evidence type="ECO:0000313" key="2">
    <source>
        <dbReference type="Proteomes" id="UP001145114"/>
    </source>
</evidence>
<keyword evidence="2" id="KW-1185">Reference proteome</keyword>
<proteinExistence type="predicted"/>
<sequence>MTEHPDFCGKICLVCHSLGGLICYDILYLQRRFAQLSAREAGEDTGPELPPLVDRVENPATQTLNFEPNCLFTMGTPLGGTMVFRNMSFDQFTIPCRYHNIFQPYDPFGYRTEPLANDTYIDEPALPITGLPENRALAAATISMFDGFSRPLVSAGKRLPKSLGVSSNRASMAHQQIIISSKVSRESLKVPPANLYQAVLASNYSKRAKRSVSFSIPILSQIHQKDGKSLRGSIDSQKSVTSFMNFSRQPSENSTNMATSDESPLSSNIRPRGAEPSDCGEKDQQRRDQNEAAGPSHGHHGILWLKHKLASKIAGGRDKRHNSNRSPYLIPPPIVPPSPNHCSSSSPETAPASGPLSRHFSIKGFVKRKIADTEGVLKSTSPRNLMFALSRKRDGSDSRSGSGTPPVTPKLRSVRGDRLRRKGVIENSGGLDSRPALAKSPGIFGSYQNRQSRRHFAHHGESVRQDPGCKEVGLFAKHIFMPRLVRNPTEPTCSDKPHAHARNQNFQRTRSSVCLRETADKPAKNEDKAKKQQRVALPVNSNKIGTQHSRDQQPSPPIESAPPFMLEHRTARYRQKPPFRDISPNTMRRIARILSDDSKESPVNRAAVSALINQMEKTINDSSASYTLDSQHPTRLALMQLRDLSTAATSLRSAPPTRNTFSEHLDWPCGPPSMASRDDSYYYPTAPIQFTSVETSVIVSPSSELTGPAPSAHTPPVEAHKVSSID</sequence>
<organism evidence="1 2">
    <name type="scientific">Spiromyces aspiralis</name>
    <dbReference type="NCBI Taxonomy" id="68401"/>
    <lineage>
        <taxon>Eukaryota</taxon>
        <taxon>Fungi</taxon>
        <taxon>Fungi incertae sedis</taxon>
        <taxon>Zoopagomycota</taxon>
        <taxon>Kickxellomycotina</taxon>
        <taxon>Kickxellomycetes</taxon>
        <taxon>Kickxellales</taxon>
        <taxon>Kickxellaceae</taxon>
        <taxon>Spiromyces</taxon>
    </lineage>
</organism>
<feature type="non-terminal residue" evidence="1">
    <location>
        <position position="726"/>
    </location>
</feature>
<dbReference type="Proteomes" id="UP001145114">
    <property type="component" value="Unassembled WGS sequence"/>
</dbReference>
<accession>A0ACC1HPZ6</accession>
<reference evidence="1" key="1">
    <citation type="submission" date="2022-06" db="EMBL/GenBank/DDBJ databases">
        <title>Phylogenomic reconstructions and comparative analyses of Kickxellomycotina fungi.</title>
        <authorList>
            <person name="Reynolds N.K."/>
            <person name="Stajich J.E."/>
            <person name="Barry K."/>
            <person name="Grigoriev I.V."/>
            <person name="Crous P."/>
            <person name="Smith M.E."/>
        </authorList>
    </citation>
    <scope>NUCLEOTIDE SEQUENCE</scope>
    <source>
        <strain evidence="1">RSA 2271</strain>
    </source>
</reference>
<protein>
    <submittedName>
        <fullName evidence="1">Uncharacterized protein</fullName>
    </submittedName>
</protein>
<name>A0ACC1HPZ6_9FUNG</name>
<dbReference type="EMBL" id="JAMZIH010000994">
    <property type="protein sequence ID" value="KAJ1678620.1"/>
    <property type="molecule type" value="Genomic_DNA"/>
</dbReference>